<comment type="caution">
    <text evidence="2">The sequence shown here is derived from an EMBL/GenBank/DDBJ whole genome shotgun (WGS) entry which is preliminary data.</text>
</comment>
<dbReference type="InterPro" id="IPR043917">
    <property type="entry name" value="DUF5753"/>
</dbReference>
<evidence type="ECO:0000313" key="3">
    <source>
        <dbReference type="Proteomes" id="UP000306378"/>
    </source>
</evidence>
<dbReference type="PROSITE" id="PS50943">
    <property type="entry name" value="HTH_CROC1"/>
    <property type="match status" value="1"/>
</dbReference>
<evidence type="ECO:0000259" key="1">
    <source>
        <dbReference type="PROSITE" id="PS50943"/>
    </source>
</evidence>
<dbReference type="CDD" id="cd00093">
    <property type="entry name" value="HTH_XRE"/>
    <property type="match status" value="1"/>
</dbReference>
<organism evidence="2 3">
    <name type="scientific">Nocardia cyriacigeorgica</name>
    <dbReference type="NCBI Taxonomy" id="135487"/>
    <lineage>
        <taxon>Bacteria</taxon>
        <taxon>Bacillati</taxon>
        <taxon>Actinomycetota</taxon>
        <taxon>Actinomycetes</taxon>
        <taxon>Mycobacteriales</taxon>
        <taxon>Nocardiaceae</taxon>
        <taxon>Nocardia</taxon>
    </lineage>
</organism>
<dbReference type="Gene3D" id="1.10.260.40">
    <property type="entry name" value="lambda repressor-like DNA-binding domains"/>
    <property type="match status" value="1"/>
</dbReference>
<accession>A0A5R8NVE0</accession>
<sequence length="294" mass="33639">MAMMRKAPTTLARRHLGRKLRELRLQAGMSIVDAARHIERGAGTLQRLEMGETPRIRLVDVRALCELFDALDELDDMLELARVAADSEDGRWWNEFDLDIREDFRLYVGLERAAGKLTIFRPDICPGLFQTAAYAKALDTNFRPNASSEDRDQRIQIKLNRQRIYTRKRNPVAVDLIVDEAVLRRVVGNGRVMARQLRYLADAPPNVTVQVLPFVRGYPLGLAPGPFVVLEFDKAVSEPPTVFVEGFRGNLYYDRPDAVQQYREAVLMLHRAALSPTDSKRFLRELAREYDNGR</sequence>
<dbReference type="InterPro" id="IPR010982">
    <property type="entry name" value="Lambda_DNA-bd_dom_sf"/>
</dbReference>
<evidence type="ECO:0000313" key="2">
    <source>
        <dbReference type="EMBL" id="TLF79485.1"/>
    </source>
</evidence>
<dbReference type="Proteomes" id="UP000306378">
    <property type="component" value="Unassembled WGS sequence"/>
</dbReference>
<protein>
    <submittedName>
        <fullName evidence="2">Helix-turn-helix domain-containing protein</fullName>
    </submittedName>
</protein>
<reference evidence="2 3" key="1">
    <citation type="submission" date="2019-05" db="EMBL/GenBank/DDBJ databases">
        <title>Genomes sequences of two Nocardia cyriacigeorgica environmental isolates, type strains Nocardia asteroides ATCC 19247 and Nocardia cyriacigeorgica DSM 44484.</title>
        <authorList>
            <person name="Vautrin F."/>
            <person name="Bergeron E."/>
            <person name="Dubost A."/>
            <person name="Abrouk D."/>
            <person name="Rodriguez Nava V."/>
            <person name="Pujic P."/>
        </authorList>
    </citation>
    <scope>NUCLEOTIDE SEQUENCE [LARGE SCALE GENOMIC DNA]</scope>
    <source>
        <strain evidence="2 3">EML 446</strain>
    </source>
</reference>
<name>A0A5R8NVE0_9NOCA</name>
<dbReference type="SUPFAM" id="SSF47413">
    <property type="entry name" value="lambda repressor-like DNA-binding domains"/>
    <property type="match status" value="1"/>
</dbReference>
<dbReference type="GO" id="GO:0003677">
    <property type="term" value="F:DNA binding"/>
    <property type="evidence" value="ECO:0007669"/>
    <property type="project" value="InterPro"/>
</dbReference>
<dbReference type="EMBL" id="VBUT01000003">
    <property type="protein sequence ID" value="TLF79485.1"/>
    <property type="molecule type" value="Genomic_DNA"/>
</dbReference>
<gene>
    <name evidence="2" type="ORF">FEK34_09065</name>
</gene>
<dbReference type="InterPro" id="IPR001387">
    <property type="entry name" value="Cro/C1-type_HTH"/>
</dbReference>
<proteinExistence type="predicted"/>
<dbReference type="AlphaFoldDB" id="A0A5R8NVE0"/>
<dbReference type="Pfam" id="PF13560">
    <property type="entry name" value="HTH_31"/>
    <property type="match status" value="1"/>
</dbReference>
<dbReference type="Pfam" id="PF19054">
    <property type="entry name" value="DUF5753"/>
    <property type="match status" value="1"/>
</dbReference>
<feature type="domain" description="HTH cro/C1-type" evidence="1">
    <location>
        <begin position="20"/>
        <end position="74"/>
    </location>
</feature>